<sequence length="69" mass="7665">NGLTYWDGFQRSILIKVIPRALLIAAFSALIVGITKYTDVKLGIKQNFIAITAFVVSLLLAYRTNTAYD</sequence>
<organism evidence="1 2">
    <name type="scientific">Racocetra persica</name>
    <dbReference type="NCBI Taxonomy" id="160502"/>
    <lineage>
        <taxon>Eukaryota</taxon>
        <taxon>Fungi</taxon>
        <taxon>Fungi incertae sedis</taxon>
        <taxon>Mucoromycota</taxon>
        <taxon>Glomeromycotina</taxon>
        <taxon>Glomeromycetes</taxon>
        <taxon>Diversisporales</taxon>
        <taxon>Gigasporaceae</taxon>
        <taxon>Racocetra</taxon>
    </lineage>
</organism>
<feature type="non-terminal residue" evidence="1">
    <location>
        <position position="69"/>
    </location>
</feature>
<keyword evidence="2" id="KW-1185">Reference proteome</keyword>
<dbReference type="EMBL" id="CAJVQC010135372">
    <property type="protein sequence ID" value="CAG8842725.1"/>
    <property type="molecule type" value="Genomic_DNA"/>
</dbReference>
<name>A0ACA9SLW9_9GLOM</name>
<feature type="non-terminal residue" evidence="1">
    <location>
        <position position="1"/>
    </location>
</feature>
<evidence type="ECO:0000313" key="1">
    <source>
        <dbReference type="EMBL" id="CAG8842725.1"/>
    </source>
</evidence>
<gene>
    <name evidence="1" type="ORF">RPERSI_LOCUS32448</name>
</gene>
<protein>
    <submittedName>
        <fullName evidence="1">17062_t:CDS:1</fullName>
    </submittedName>
</protein>
<evidence type="ECO:0000313" key="2">
    <source>
        <dbReference type="Proteomes" id="UP000789920"/>
    </source>
</evidence>
<dbReference type="Proteomes" id="UP000789920">
    <property type="component" value="Unassembled WGS sequence"/>
</dbReference>
<accession>A0ACA9SLW9</accession>
<reference evidence="1" key="1">
    <citation type="submission" date="2021-06" db="EMBL/GenBank/DDBJ databases">
        <authorList>
            <person name="Kallberg Y."/>
            <person name="Tangrot J."/>
            <person name="Rosling A."/>
        </authorList>
    </citation>
    <scope>NUCLEOTIDE SEQUENCE</scope>
    <source>
        <strain evidence="1">MA461A</strain>
    </source>
</reference>
<comment type="caution">
    <text evidence="1">The sequence shown here is derived from an EMBL/GenBank/DDBJ whole genome shotgun (WGS) entry which is preliminary data.</text>
</comment>
<proteinExistence type="predicted"/>